<dbReference type="STRING" id="1798471.A3A21_01635"/>
<keyword evidence="5 6" id="KW-0472">Membrane</keyword>
<dbReference type="EMBL" id="MFKK01000034">
    <property type="protein sequence ID" value="OGG40094.1"/>
    <property type="molecule type" value="Genomic_DNA"/>
</dbReference>
<dbReference type="PANTHER" id="PTHR30619:SF7">
    <property type="entry name" value="BETA-LACTAMASE DOMAIN PROTEIN"/>
    <property type="match status" value="1"/>
</dbReference>
<evidence type="ECO:0000256" key="3">
    <source>
        <dbReference type="ARBA" id="ARBA00022692"/>
    </source>
</evidence>
<evidence type="ECO:0000256" key="6">
    <source>
        <dbReference type="SAM" id="Phobius"/>
    </source>
</evidence>
<evidence type="ECO:0008006" key="11">
    <source>
        <dbReference type="Google" id="ProtNLM"/>
    </source>
</evidence>
<dbReference type="PANTHER" id="PTHR30619">
    <property type="entry name" value="DNA INTERNALIZATION/COMPETENCE PROTEIN COMEC/REC2"/>
    <property type="match status" value="1"/>
</dbReference>
<evidence type="ECO:0000313" key="9">
    <source>
        <dbReference type="EMBL" id="OGG40094.1"/>
    </source>
</evidence>
<evidence type="ECO:0000256" key="1">
    <source>
        <dbReference type="ARBA" id="ARBA00004651"/>
    </source>
</evidence>
<feature type="transmembrane region" description="Helical" evidence="6">
    <location>
        <begin position="235"/>
        <end position="257"/>
    </location>
</feature>
<sequence length="476" mass="53440">MFLHDKFFYASCFFLLGIYVKSIGRGEAVLELTIILIILTLIAVLLFPGLETKRTWLLTFSCLALLAPVGAMFYTWKQNKEMITIQIPFGQKQIWRGKIINNPERGALQTINIKLEEQHEGNIKVNLQNDEEYEYGDVLELEGVVKKIPKPYGSYYEKKEQILGELSFPKIKKFEKGDVSVKKTLFHIRNRAIRVFQKTLPYNESAFMSGITLGAKEEFSKTLKDDMKKSGTTHLVALSGYNITILITALLAGLGTIWRKRTAFFVAILGIIAFVIMTGGESSVMRAAIMGIAVNMAPIMGRVYAPRNIIMLSALVMALQNPNILAFDVGFQLSFLALLGIVYLFPAIQNITNLRGGFLRWKENAAMTLSAQLMVAPILIQTFEKISLTSLISNILIMELIPTTMALGFLQIATHQVSQNLAQILAWLSLLPLKTELGIISLFSNLSVEIHPRLTLPFIIGYYALLARVIHKWKKS</sequence>
<dbReference type="Pfam" id="PF03772">
    <property type="entry name" value="Competence"/>
    <property type="match status" value="1"/>
</dbReference>
<comment type="subcellular location">
    <subcellularLocation>
        <location evidence="1">Cell membrane</location>
        <topology evidence="1">Multi-pass membrane protein</topology>
    </subcellularLocation>
</comment>
<accession>A0A1F6BT38</accession>
<dbReference type="InterPro" id="IPR052159">
    <property type="entry name" value="Competence_DNA_uptake"/>
</dbReference>
<evidence type="ECO:0000259" key="7">
    <source>
        <dbReference type="Pfam" id="PF03772"/>
    </source>
</evidence>
<proteinExistence type="predicted"/>
<evidence type="ECO:0000256" key="5">
    <source>
        <dbReference type="ARBA" id="ARBA00023136"/>
    </source>
</evidence>
<feature type="transmembrane region" description="Helical" evidence="6">
    <location>
        <begin position="325"/>
        <end position="345"/>
    </location>
</feature>
<feature type="domain" description="DUF4131" evidence="8">
    <location>
        <begin position="34"/>
        <end position="151"/>
    </location>
</feature>
<feature type="transmembrane region" description="Helical" evidence="6">
    <location>
        <begin position="263"/>
        <end position="280"/>
    </location>
</feature>
<dbReference type="InterPro" id="IPR004477">
    <property type="entry name" value="ComEC_N"/>
</dbReference>
<evidence type="ECO:0000259" key="8">
    <source>
        <dbReference type="Pfam" id="PF13567"/>
    </source>
</evidence>
<organism evidence="9 10">
    <name type="scientific">Candidatus Jorgensenbacteria bacterium RIFCSPLOWO2_01_FULL_45_25b</name>
    <dbReference type="NCBI Taxonomy" id="1798471"/>
    <lineage>
        <taxon>Bacteria</taxon>
        <taxon>Candidatus Joergenseniibacteriota</taxon>
    </lineage>
</organism>
<evidence type="ECO:0000256" key="4">
    <source>
        <dbReference type="ARBA" id="ARBA00022989"/>
    </source>
</evidence>
<evidence type="ECO:0000256" key="2">
    <source>
        <dbReference type="ARBA" id="ARBA00022475"/>
    </source>
</evidence>
<dbReference type="InterPro" id="IPR025405">
    <property type="entry name" value="DUF4131"/>
</dbReference>
<protein>
    <recommendedName>
        <fullName evidence="11">ComEC/Rec2-related protein domain-containing protein</fullName>
    </recommendedName>
</protein>
<dbReference type="NCBIfam" id="TIGR00360">
    <property type="entry name" value="ComEC_N-term"/>
    <property type="match status" value="1"/>
</dbReference>
<feature type="transmembrane region" description="Helical" evidence="6">
    <location>
        <begin position="450"/>
        <end position="470"/>
    </location>
</feature>
<dbReference type="Pfam" id="PF13567">
    <property type="entry name" value="DUF4131"/>
    <property type="match status" value="1"/>
</dbReference>
<feature type="transmembrane region" description="Helical" evidence="6">
    <location>
        <begin position="29"/>
        <end position="50"/>
    </location>
</feature>
<dbReference type="Proteomes" id="UP000176996">
    <property type="component" value="Unassembled WGS sequence"/>
</dbReference>
<reference evidence="9 10" key="1">
    <citation type="journal article" date="2016" name="Nat. Commun.">
        <title>Thousands of microbial genomes shed light on interconnected biogeochemical processes in an aquifer system.</title>
        <authorList>
            <person name="Anantharaman K."/>
            <person name="Brown C.T."/>
            <person name="Hug L.A."/>
            <person name="Sharon I."/>
            <person name="Castelle C.J."/>
            <person name="Probst A.J."/>
            <person name="Thomas B.C."/>
            <person name="Singh A."/>
            <person name="Wilkins M.J."/>
            <person name="Karaoz U."/>
            <person name="Brodie E.L."/>
            <person name="Williams K.H."/>
            <person name="Hubbard S.S."/>
            <person name="Banfield J.F."/>
        </authorList>
    </citation>
    <scope>NUCLEOTIDE SEQUENCE [LARGE SCALE GENOMIC DNA]</scope>
</reference>
<feature type="transmembrane region" description="Helical" evidence="6">
    <location>
        <begin position="395"/>
        <end position="412"/>
    </location>
</feature>
<dbReference type="AlphaFoldDB" id="A0A1F6BT38"/>
<feature type="transmembrane region" description="Helical" evidence="6">
    <location>
        <begin position="56"/>
        <end position="76"/>
    </location>
</feature>
<dbReference type="GO" id="GO:0005886">
    <property type="term" value="C:plasma membrane"/>
    <property type="evidence" value="ECO:0007669"/>
    <property type="project" value="UniProtKB-SubCell"/>
</dbReference>
<gene>
    <name evidence="9" type="ORF">A3A21_01635</name>
</gene>
<feature type="domain" description="ComEC/Rec2-related protein" evidence="7">
    <location>
        <begin position="211"/>
        <end position="473"/>
    </location>
</feature>
<keyword evidence="2" id="KW-1003">Cell membrane</keyword>
<feature type="transmembrane region" description="Helical" evidence="6">
    <location>
        <begin position="6"/>
        <end position="22"/>
    </location>
</feature>
<name>A0A1F6BT38_9BACT</name>
<keyword evidence="4 6" id="KW-1133">Transmembrane helix</keyword>
<evidence type="ECO:0000313" key="10">
    <source>
        <dbReference type="Proteomes" id="UP000176996"/>
    </source>
</evidence>
<comment type="caution">
    <text evidence="9">The sequence shown here is derived from an EMBL/GenBank/DDBJ whole genome shotgun (WGS) entry which is preliminary data.</text>
</comment>
<keyword evidence="3 6" id="KW-0812">Transmembrane</keyword>